<comment type="similarity">
    <text evidence="2">Belongs to the short-chain dehydrogenases/reductases (SDR) family.</text>
</comment>
<comment type="caution">
    <text evidence="9">The sequence shown here is derived from an EMBL/GenBank/DDBJ whole genome shotgun (WGS) entry which is preliminary data.</text>
</comment>
<sequence>MSNEQRVAIITGAANGIGLATAQAFAGAGYRVVAWDLAEDAGAELVRTITAAGGQASFARVDVSDAEAVEAAVAAVVAEHQRVDVLVNNAGILRDGQLVKFKAGELVGKLSAAQFDAVIAVNLKGVFTCTQAVAPHMITQGYGRVINASSVVGLYGNFGQTNYVAAKSGVIGMTKVWARELGRYGVTVNAIAPGFIATDMVKQMPAHVLEGMVAHTPVGRIGEPEDIARAYLFLADPGSGFISGTVLSVDGGMVVGT</sequence>
<keyword evidence="4" id="KW-0521">NADP</keyword>
<dbReference type="InterPro" id="IPR050259">
    <property type="entry name" value="SDR"/>
</dbReference>
<gene>
    <name evidence="9" type="primary">fabG_1</name>
    <name evidence="9" type="ORF">ENSA7_08310</name>
</gene>
<dbReference type="GO" id="GO:0004316">
    <property type="term" value="F:3-oxoacyl-[acyl-carrier-protein] reductase (NADPH) activity"/>
    <property type="evidence" value="ECO:0007669"/>
    <property type="project" value="UniProtKB-EC"/>
</dbReference>
<comment type="catalytic activity">
    <reaction evidence="7">
        <text>a (3R)-hydroxyacyl-[ACP] + NADP(+) = a 3-oxoacyl-[ACP] + NADPH + H(+)</text>
        <dbReference type="Rhea" id="RHEA:17397"/>
        <dbReference type="Rhea" id="RHEA-COMP:9916"/>
        <dbReference type="Rhea" id="RHEA-COMP:9945"/>
        <dbReference type="ChEBI" id="CHEBI:15378"/>
        <dbReference type="ChEBI" id="CHEBI:57783"/>
        <dbReference type="ChEBI" id="CHEBI:58349"/>
        <dbReference type="ChEBI" id="CHEBI:78776"/>
        <dbReference type="ChEBI" id="CHEBI:78827"/>
        <dbReference type="EC" id="1.1.1.100"/>
    </reaction>
</comment>
<proteinExistence type="inferred from homology"/>
<evidence type="ECO:0000256" key="5">
    <source>
        <dbReference type="ARBA" id="ARBA00023002"/>
    </source>
</evidence>
<evidence type="ECO:0000256" key="4">
    <source>
        <dbReference type="ARBA" id="ARBA00022857"/>
    </source>
</evidence>
<organism evidence="9 10">
    <name type="scientific">Enhygromyxa salina</name>
    <dbReference type="NCBI Taxonomy" id="215803"/>
    <lineage>
        <taxon>Bacteria</taxon>
        <taxon>Pseudomonadati</taxon>
        <taxon>Myxococcota</taxon>
        <taxon>Polyangia</taxon>
        <taxon>Nannocystales</taxon>
        <taxon>Nannocystaceae</taxon>
        <taxon>Enhygromyxa</taxon>
    </lineage>
</organism>
<dbReference type="AlphaFoldDB" id="A0A2S9YWE6"/>
<dbReference type="PROSITE" id="PS00061">
    <property type="entry name" value="ADH_SHORT"/>
    <property type="match status" value="1"/>
</dbReference>
<evidence type="ECO:0000256" key="1">
    <source>
        <dbReference type="ARBA" id="ARBA00002607"/>
    </source>
</evidence>
<evidence type="ECO:0000256" key="2">
    <source>
        <dbReference type="ARBA" id="ARBA00006484"/>
    </source>
</evidence>
<dbReference type="InterPro" id="IPR020904">
    <property type="entry name" value="Sc_DH/Rdtase_CS"/>
</dbReference>
<reference evidence="9 10" key="1">
    <citation type="submission" date="2018-03" db="EMBL/GenBank/DDBJ databases">
        <title>Draft Genome Sequences of the Obligatory Marine Myxobacteria Enhygromyxa salina SWB007.</title>
        <authorList>
            <person name="Poehlein A."/>
            <person name="Moghaddam J.A."/>
            <person name="Harms H."/>
            <person name="Alanjari M."/>
            <person name="Koenig G.M."/>
            <person name="Daniel R."/>
            <person name="Schaeberle T.F."/>
        </authorList>
    </citation>
    <scope>NUCLEOTIDE SEQUENCE [LARGE SCALE GENOMIC DNA]</scope>
    <source>
        <strain evidence="9 10">SWB007</strain>
    </source>
</reference>
<name>A0A2S9YWE6_9BACT</name>
<dbReference type="Proteomes" id="UP000238823">
    <property type="component" value="Unassembled WGS sequence"/>
</dbReference>
<evidence type="ECO:0000259" key="8">
    <source>
        <dbReference type="SMART" id="SM00822"/>
    </source>
</evidence>
<dbReference type="SUPFAM" id="SSF51735">
    <property type="entry name" value="NAD(P)-binding Rossmann-fold domains"/>
    <property type="match status" value="1"/>
</dbReference>
<dbReference type="NCBIfam" id="NF009466">
    <property type="entry name" value="PRK12826.1-2"/>
    <property type="match status" value="1"/>
</dbReference>
<protein>
    <recommendedName>
        <fullName evidence="3">3-oxoacyl-[acyl-carrier-protein] reductase FabG</fullName>
    </recommendedName>
    <alternativeName>
        <fullName evidence="6">Beta-ketoacyl-ACP reductase</fullName>
    </alternativeName>
</protein>
<dbReference type="InterPro" id="IPR036291">
    <property type="entry name" value="NAD(P)-bd_dom_sf"/>
</dbReference>
<dbReference type="PANTHER" id="PTHR42879:SF2">
    <property type="entry name" value="3-OXOACYL-[ACYL-CARRIER-PROTEIN] REDUCTASE FABG"/>
    <property type="match status" value="1"/>
</dbReference>
<comment type="function">
    <text evidence="1">Catalyzes the NADPH-dependent reduction of beta-ketoacyl-ACP substrates to beta-hydroxyacyl-ACP products, the first reductive step in the elongation cycle of fatty acid biosynthesis.</text>
</comment>
<dbReference type="SMART" id="SM00822">
    <property type="entry name" value="PKS_KR"/>
    <property type="match status" value="1"/>
</dbReference>
<dbReference type="OrthoDB" id="5363038at2"/>
<dbReference type="Pfam" id="PF13561">
    <property type="entry name" value="adh_short_C2"/>
    <property type="match status" value="1"/>
</dbReference>
<evidence type="ECO:0000256" key="7">
    <source>
        <dbReference type="ARBA" id="ARBA00048508"/>
    </source>
</evidence>
<dbReference type="RefSeq" id="WP_106087903.1">
    <property type="nucleotide sequence ID" value="NZ_PVNL01000022.1"/>
</dbReference>
<dbReference type="PRINTS" id="PR00080">
    <property type="entry name" value="SDRFAMILY"/>
</dbReference>
<dbReference type="PANTHER" id="PTHR42879">
    <property type="entry name" value="3-OXOACYL-(ACYL-CARRIER-PROTEIN) REDUCTASE"/>
    <property type="match status" value="1"/>
</dbReference>
<evidence type="ECO:0000256" key="3">
    <source>
        <dbReference type="ARBA" id="ARBA00017650"/>
    </source>
</evidence>
<dbReference type="EMBL" id="PVNL01000022">
    <property type="protein sequence ID" value="PRQ09425.1"/>
    <property type="molecule type" value="Genomic_DNA"/>
</dbReference>
<feature type="domain" description="Ketoreductase" evidence="8">
    <location>
        <begin position="6"/>
        <end position="194"/>
    </location>
</feature>
<accession>A0A2S9YWE6</accession>
<dbReference type="FunFam" id="3.40.50.720:FF:000115">
    <property type="entry name" value="3-oxoacyl-[acyl-carrier-protein] reductase FabG"/>
    <property type="match status" value="1"/>
</dbReference>
<dbReference type="PRINTS" id="PR00081">
    <property type="entry name" value="GDHRDH"/>
</dbReference>
<evidence type="ECO:0000313" key="10">
    <source>
        <dbReference type="Proteomes" id="UP000238823"/>
    </source>
</evidence>
<dbReference type="InterPro" id="IPR002347">
    <property type="entry name" value="SDR_fam"/>
</dbReference>
<dbReference type="InterPro" id="IPR057326">
    <property type="entry name" value="KR_dom"/>
</dbReference>
<dbReference type="GO" id="GO:0032787">
    <property type="term" value="P:monocarboxylic acid metabolic process"/>
    <property type="evidence" value="ECO:0007669"/>
    <property type="project" value="UniProtKB-ARBA"/>
</dbReference>
<keyword evidence="5 9" id="KW-0560">Oxidoreductase</keyword>
<evidence type="ECO:0000313" key="9">
    <source>
        <dbReference type="EMBL" id="PRQ09425.1"/>
    </source>
</evidence>
<evidence type="ECO:0000256" key="6">
    <source>
        <dbReference type="ARBA" id="ARBA00029899"/>
    </source>
</evidence>
<dbReference type="Gene3D" id="3.40.50.720">
    <property type="entry name" value="NAD(P)-binding Rossmann-like Domain"/>
    <property type="match status" value="1"/>
</dbReference>